<dbReference type="Proteomes" id="UP001620514">
    <property type="component" value="Unassembled WGS sequence"/>
</dbReference>
<gene>
    <name evidence="2" type="ORF">ABH943_004284</name>
</gene>
<feature type="region of interest" description="Disordered" evidence="1">
    <location>
        <begin position="125"/>
        <end position="148"/>
    </location>
</feature>
<feature type="compositionally biased region" description="Basic and acidic residues" evidence="1">
    <location>
        <begin position="131"/>
        <end position="148"/>
    </location>
</feature>
<evidence type="ECO:0000313" key="3">
    <source>
        <dbReference type="Proteomes" id="UP001620514"/>
    </source>
</evidence>
<accession>A0ABW8MKQ8</accession>
<dbReference type="Pfam" id="PF11373">
    <property type="entry name" value="DUF3175"/>
    <property type="match status" value="1"/>
</dbReference>
<keyword evidence="3" id="KW-1185">Reference proteome</keyword>
<comment type="caution">
    <text evidence="2">The sequence shown here is derived from an EMBL/GenBank/DDBJ whole genome shotgun (WGS) entry which is preliminary data.</text>
</comment>
<evidence type="ECO:0000313" key="2">
    <source>
        <dbReference type="EMBL" id="MFK4444262.1"/>
    </source>
</evidence>
<evidence type="ECO:0008006" key="4">
    <source>
        <dbReference type="Google" id="ProtNLM"/>
    </source>
</evidence>
<dbReference type="InterPro" id="IPR021513">
    <property type="entry name" value="Phage_RSL1_Orf186"/>
</dbReference>
<feature type="region of interest" description="Disordered" evidence="1">
    <location>
        <begin position="20"/>
        <end position="66"/>
    </location>
</feature>
<reference evidence="2 3" key="1">
    <citation type="submission" date="2024-10" db="EMBL/GenBank/DDBJ databases">
        <authorList>
            <person name="Deangelis K."/>
            <person name="Huntemann M."/>
            <person name="Clum A."/>
            <person name="Wang J."/>
            <person name="Palaniappan K."/>
            <person name="Ritter S."/>
            <person name="Chen I.-M."/>
            <person name="Stamatis D."/>
            <person name="Reddy T."/>
            <person name="O'Malley R."/>
            <person name="Daum C."/>
            <person name="Ng V."/>
            <person name="Ivanova N."/>
            <person name="Kyrpides N."/>
            <person name="Woyke T."/>
        </authorList>
    </citation>
    <scope>NUCLEOTIDE SEQUENCE [LARGE SCALE GENOMIC DNA]</scope>
    <source>
        <strain evidence="2 3">GAS97</strain>
    </source>
</reference>
<protein>
    <recommendedName>
        <fullName evidence="4">DUF3175 domain-containing protein</fullName>
    </recommendedName>
</protein>
<sequence>MTAIDGPFFAESWLENKRRVSDMATASKSSTSKSTSSSGKRNTTRQKHARAKPKQHSNPRRWSHHVMETSDAMDIEHEIFKDGSAQEIADSLKKSSTRSNRRKGTPFQSAMSMLNFYINRAGRNLPKSRRTTLDNAKKRLREAFGRKP</sequence>
<feature type="compositionally biased region" description="Basic residues" evidence="1">
    <location>
        <begin position="95"/>
        <end position="104"/>
    </location>
</feature>
<organism evidence="2 3">
    <name type="scientific">Caballeronia udeis</name>
    <dbReference type="NCBI Taxonomy" id="1232866"/>
    <lineage>
        <taxon>Bacteria</taxon>
        <taxon>Pseudomonadati</taxon>
        <taxon>Pseudomonadota</taxon>
        <taxon>Betaproteobacteria</taxon>
        <taxon>Burkholderiales</taxon>
        <taxon>Burkholderiaceae</taxon>
        <taxon>Caballeronia</taxon>
    </lineage>
</organism>
<reference evidence="2 3" key="2">
    <citation type="submission" date="2024-11" db="EMBL/GenBank/DDBJ databases">
        <title>Using genomics to understand microbial adaptation to soil warming.</title>
        <authorList>
            <person name="Deangelis K.M. PhD."/>
        </authorList>
    </citation>
    <scope>NUCLEOTIDE SEQUENCE [LARGE SCALE GENOMIC DNA]</scope>
    <source>
        <strain evidence="2 3">GAS97</strain>
    </source>
</reference>
<feature type="region of interest" description="Disordered" evidence="1">
    <location>
        <begin position="89"/>
        <end position="108"/>
    </location>
</feature>
<evidence type="ECO:0000256" key="1">
    <source>
        <dbReference type="SAM" id="MobiDB-lite"/>
    </source>
</evidence>
<feature type="compositionally biased region" description="Basic residues" evidence="1">
    <location>
        <begin position="42"/>
        <end position="64"/>
    </location>
</feature>
<feature type="compositionally biased region" description="Low complexity" evidence="1">
    <location>
        <begin position="24"/>
        <end position="38"/>
    </location>
</feature>
<dbReference type="EMBL" id="JBIYDN010000013">
    <property type="protein sequence ID" value="MFK4444262.1"/>
    <property type="molecule type" value="Genomic_DNA"/>
</dbReference>
<proteinExistence type="predicted"/>
<name>A0ABW8MKQ8_9BURK</name>